<dbReference type="InterPro" id="IPR000297">
    <property type="entry name" value="PPIase_PpiC"/>
</dbReference>
<keyword evidence="14" id="KW-0697">Rotamase</keyword>
<evidence type="ECO:0000256" key="7">
    <source>
        <dbReference type="ARBA" id="ARBA00023136"/>
    </source>
</evidence>
<name>A0A317E9J9_9PROT</name>
<dbReference type="PROSITE" id="PS50198">
    <property type="entry name" value="PPIC_PPIASE_2"/>
    <property type="match status" value="1"/>
</dbReference>
<evidence type="ECO:0000259" key="16">
    <source>
        <dbReference type="PROSITE" id="PS50198"/>
    </source>
</evidence>
<keyword evidence="4" id="KW-0997">Cell inner membrane</keyword>
<dbReference type="PANTHER" id="PTHR47529">
    <property type="entry name" value="PEPTIDYL-PROLYL CIS-TRANS ISOMERASE D"/>
    <property type="match status" value="1"/>
</dbReference>
<dbReference type="AlphaFoldDB" id="A0A317E9J9"/>
<dbReference type="SUPFAM" id="SSF54534">
    <property type="entry name" value="FKBP-like"/>
    <property type="match status" value="1"/>
</dbReference>
<evidence type="ECO:0000256" key="5">
    <source>
        <dbReference type="ARBA" id="ARBA00022692"/>
    </source>
</evidence>
<comment type="caution">
    <text evidence="17">The sequence shown here is derived from an EMBL/GenBank/DDBJ whole genome shotgun (WGS) entry which is preliminary data.</text>
</comment>
<dbReference type="GO" id="GO:0003755">
    <property type="term" value="F:peptidyl-prolyl cis-trans isomerase activity"/>
    <property type="evidence" value="ECO:0007669"/>
    <property type="project" value="UniProtKB-KW"/>
</dbReference>
<keyword evidence="6 15" id="KW-1133">Transmembrane helix</keyword>
<comment type="similarity">
    <text evidence="11">Belongs to the PpiD chaperone family.</text>
</comment>
<evidence type="ECO:0000313" key="17">
    <source>
        <dbReference type="EMBL" id="PWR23817.1"/>
    </source>
</evidence>
<dbReference type="OrthoDB" id="9768393at2"/>
<keyword evidence="18" id="KW-1185">Reference proteome</keyword>
<gene>
    <name evidence="17" type="ORF">DKG75_04455</name>
</gene>
<dbReference type="GO" id="GO:0005886">
    <property type="term" value="C:plasma membrane"/>
    <property type="evidence" value="ECO:0007669"/>
    <property type="project" value="UniProtKB-SubCell"/>
</dbReference>
<reference evidence="18" key="1">
    <citation type="submission" date="2018-05" db="EMBL/GenBank/DDBJ databases">
        <title>Zavarzinia sp. HR-AS.</title>
        <authorList>
            <person name="Lee Y."/>
            <person name="Jeon C.O."/>
        </authorList>
    </citation>
    <scope>NUCLEOTIDE SEQUENCE [LARGE SCALE GENOMIC DNA]</scope>
    <source>
        <strain evidence="18">DSM 1231</strain>
    </source>
</reference>
<dbReference type="PANTHER" id="PTHR47529:SF1">
    <property type="entry name" value="PERIPLASMIC CHAPERONE PPID"/>
    <property type="match status" value="1"/>
</dbReference>
<evidence type="ECO:0000313" key="18">
    <source>
        <dbReference type="Proteomes" id="UP000246077"/>
    </source>
</evidence>
<dbReference type="Proteomes" id="UP000246077">
    <property type="component" value="Unassembled WGS sequence"/>
</dbReference>
<accession>A0A317E9J9</accession>
<dbReference type="Gene3D" id="1.10.4030.10">
    <property type="entry name" value="Porin chaperone SurA, peptide-binding domain"/>
    <property type="match status" value="1"/>
</dbReference>
<sequence length="651" mass="69467">MRRPPARRTRLQGRRRIMLQSLRKGASTWVVRAFLAILIVSFGIGIWQGNSLFKTGADTAVAKVGDAEVTAQDFQIAFDRELRQLQQQLGGTFTREQAIAFNIQGAVLSQLVSDATIREAADRFDIRVPDDLIAREIAAIPAFQGITGKFDATRFQLVLRQANLSEAMLTGQIRAELLRAQLYGPAASGARVPQIAAAALYRFRNERRTIDYFAVTPAAVGTIAAPDEAAIDAYYKANPQSFTAPEYRAVTILALDPAEIARTITPTEEAIAGTYEEHRAEYVTEEKRDVDQIVVTTREDADKALAELAAGKPFAEVAKAIAKMDEADTKLGLVTKGTLPTALADAVFAAAEGGFGGPVQSPLGWHLFKVNKIEAGITRPLEAVRDEIAAIAAREEANLRLTDLGKALQDELASGATLEEVGERLKVPVKKVEAIDAKGFDRDGKAIALADSPQLLPGLFEAEAGRDGEILDTANGGYVIGRVDAVTPSALKPLDQVKAEVAKAWEVAERKTRQQRLADELVGALNDGKPVAEVAKQVAAVPGMAGPGQRSGDTIFSALPAEIVTRLFTLDKGKAAAAPALNGEDIVVGAVRDIEVAEPGDNAAGVKALADTLRNDFAGDLAAVLESDLRQRFGVSVNETLINSLLGGPAR</sequence>
<keyword evidence="14" id="KW-0413">Isomerase</keyword>
<keyword evidence="8" id="KW-0143">Chaperone</keyword>
<evidence type="ECO:0000256" key="2">
    <source>
        <dbReference type="ARBA" id="ARBA00018370"/>
    </source>
</evidence>
<dbReference type="SUPFAM" id="SSF109998">
    <property type="entry name" value="Triger factor/SurA peptide-binding domain-like"/>
    <property type="match status" value="1"/>
</dbReference>
<evidence type="ECO:0000256" key="11">
    <source>
        <dbReference type="ARBA" id="ARBA00038408"/>
    </source>
</evidence>
<evidence type="ECO:0000256" key="10">
    <source>
        <dbReference type="ARBA" id="ARBA00031484"/>
    </source>
</evidence>
<evidence type="ECO:0000256" key="1">
    <source>
        <dbReference type="ARBA" id="ARBA00004382"/>
    </source>
</evidence>
<proteinExistence type="inferred from homology"/>
<evidence type="ECO:0000256" key="14">
    <source>
        <dbReference type="PROSITE-ProRule" id="PRU00278"/>
    </source>
</evidence>
<dbReference type="Gene3D" id="3.10.50.40">
    <property type="match status" value="1"/>
</dbReference>
<keyword evidence="5 15" id="KW-0812">Transmembrane</keyword>
<protein>
    <recommendedName>
        <fullName evidence="2">Parvulin-like PPIase</fullName>
    </recommendedName>
    <alternativeName>
        <fullName evidence="9">Peptidyl-prolyl cis-trans isomerase plp</fullName>
    </alternativeName>
    <alternativeName>
        <fullName evidence="12">Periplasmic chaperone PpiD</fullName>
    </alternativeName>
    <alternativeName>
        <fullName evidence="13">Periplasmic folding chaperone</fullName>
    </alternativeName>
    <alternativeName>
        <fullName evidence="10">Rotamase plp</fullName>
    </alternativeName>
</protein>
<dbReference type="Pfam" id="PF13624">
    <property type="entry name" value="SurA_N_3"/>
    <property type="match status" value="1"/>
</dbReference>
<evidence type="ECO:0000256" key="12">
    <source>
        <dbReference type="ARBA" id="ARBA00040743"/>
    </source>
</evidence>
<keyword evidence="7 15" id="KW-0472">Membrane</keyword>
<evidence type="ECO:0000256" key="8">
    <source>
        <dbReference type="ARBA" id="ARBA00023186"/>
    </source>
</evidence>
<dbReference type="EMBL" id="QGLF01000001">
    <property type="protein sequence ID" value="PWR23817.1"/>
    <property type="molecule type" value="Genomic_DNA"/>
</dbReference>
<evidence type="ECO:0000256" key="6">
    <source>
        <dbReference type="ARBA" id="ARBA00022989"/>
    </source>
</evidence>
<organism evidence="17 18">
    <name type="scientific">Zavarzinia compransoris</name>
    <dbReference type="NCBI Taxonomy" id="1264899"/>
    <lineage>
        <taxon>Bacteria</taxon>
        <taxon>Pseudomonadati</taxon>
        <taxon>Pseudomonadota</taxon>
        <taxon>Alphaproteobacteria</taxon>
        <taxon>Rhodospirillales</taxon>
        <taxon>Zavarziniaceae</taxon>
        <taxon>Zavarzinia</taxon>
    </lineage>
</organism>
<dbReference type="Pfam" id="PF13145">
    <property type="entry name" value="Rotamase_2"/>
    <property type="match status" value="1"/>
</dbReference>
<dbReference type="InterPro" id="IPR052029">
    <property type="entry name" value="PpiD_chaperone"/>
</dbReference>
<feature type="transmembrane region" description="Helical" evidence="15">
    <location>
        <begin position="21"/>
        <end position="47"/>
    </location>
</feature>
<evidence type="ECO:0000256" key="13">
    <source>
        <dbReference type="ARBA" id="ARBA00042775"/>
    </source>
</evidence>
<evidence type="ECO:0000256" key="15">
    <source>
        <dbReference type="SAM" id="Phobius"/>
    </source>
</evidence>
<comment type="subcellular location">
    <subcellularLocation>
        <location evidence="1">Cell inner membrane</location>
        <topology evidence="1">Single-pass type II membrane protein</topology>
        <orientation evidence="1">Periplasmic side</orientation>
    </subcellularLocation>
</comment>
<evidence type="ECO:0000256" key="3">
    <source>
        <dbReference type="ARBA" id="ARBA00022475"/>
    </source>
</evidence>
<dbReference type="InterPro" id="IPR046357">
    <property type="entry name" value="PPIase_dom_sf"/>
</dbReference>
<keyword evidence="3" id="KW-1003">Cell membrane</keyword>
<evidence type="ECO:0000256" key="9">
    <source>
        <dbReference type="ARBA" id="ARBA00030642"/>
    </source>
</evidence>
<dbReference type="InterPro" id="IPR027304">
    <property type="entry name" value="Trigger_fact/SurA_dom_sf"/>
</dbReference>
<feature type="domain" description="PpiC" evidence="16">
    <location>
        <begin position="285"/>
        <end position="372"/>
    </location>
</feature>
<evidence type="ECO:0000256" key="4">
    <source>
        <dbReference type="ARBA" id="ARBA00022519"/>
    </source>
</evidence>